<reference evidence="2" key="1">
    <citation type="submission" date="2017-04" db="EMBL/GenBank/DDBJ databases">
        <title>Unexpected and diverse lifestyles within the genus Limnohabitans.</title>
        <authorList>
            <person name="Kasalicky V."/>
            <person name="Mehrshad M."/>
            <person name="Andrei S.-A."/>
            <person name="Salcher M."/>
            <person name="Kratochvilova H."/>
            <person name="Simek K."/>
            <person name="Ghai R."/>
        </authorList>
    </citation>
    <scope>NUCLEOTIDE SEQUENCE [LARGE SCALE GENOMIC DNA]</scope>
    <source>
        <strain evidence="2">II-D5</strain>
    </source>
</reference>
<evidence type="ECO:0000313" key="3">
    <source>
        <dbReference type="Proteomes" id="UP000037507"/>
    </source>
</evidence>
<protein>
    <recommendedName>
        <fullName evidence="1">YDG domain-containing protein</fullName>
    </recommendedName>
</protein>
<dbReference type="Proteomes" id="UP000037507">
    <property type="component" value="Unassembled WGS sequence"/>
</dbReference>
<dbReference type="Pfam" id="PF18657">
    <property type="entry name" value="YDG"/>
    <property type="match status" value="5"/>
</dbReference>
<feature type="domain" description="YDG" evidence="1">
    <location>
        <begin position="402"/>
        <end position="486"/>
    </location>
</feature>
<dbReference type="AlphaFoldDB" id="A0A2T7SR01"/>
<comment type="caution">
    <text evidence="2">The sequence shown here is derived from an EMBL/GenBank/DDBJ whole genome shotgun (WGS) entry which is preliminary data.</text>
</comment>
<organism evidence="2 3">
    <name type="scientific">Limnohabitans planktonicus II-D5</name>
    <dbReference type="NCBI Taxonomy" id="1293045"/>
    <lineage>
        <taxon>Bacteria</taxon>
        <taxon>Pseudomonadati</taxon>
        <taxon>Pseudomonadota</taxon>
        <taxon>Betaproteobacteria</taxon>
        <taxon>Burkholderiales</taxon>
        <taxon>Comamonadaceae</taxon>
        <taxon>Limnohabitans</taxon>
    </lineage>
</organism>
<proteinExistence type="predicted"/>
<feature type="domain" description="YDG" evidence="1">
    <location>
        <begin position="111"/>
        <end position="195"/>
    </location>
</feature>
<gene>
    <name evidence="2" type="ORF">H663_020440</name>
</gene>
<feature type="domain" description="YDG" evidence="1">
    <location>
        <begin position="14"/>
        <end position="98"/>
    </location>
</feature>
<accession>A0A2T7SR01</accession>
<feature type="domain" description="YDG" evidence="1">
    <location>
        <begin position="208"/>
        <end position="292"/>
    </location>
</feature>
<sequence length="529" mass="51312">TVSTVVGGGTISKANLAVAMSNQNKTYDGTTAAALAAGAITATGVTVGGVAETATVNKASGTYNSKNVNAATTVTATLVATDFAAGTADLSNYNLPTTVSTVVGGGTISKANLAVAMSNQNKTYDGTTAAALATGAITATGVTVGGVAETATVNKASGTYNSKNVNAATTVTATLVATDFAAGTADLSNYNLPTTVSTVVGGGTISKANLAVAMSNQNKTYDGTTAAALATGAITATGVTVGGVAETATVNKASGTYNSKNVNAATTVTATLVATDFAAGTADLSNYNLPTTVSTVVGGGTISKANLAVAMSNQNKTYDGTTAAALATGAITATGVTVGGVAETATVNKASGTYNSKNVNAATTVTATLVATDFAAGTADLSNYNLPTTVSTVVGGGTISKANLAVAMSNQNKTYDGTTAAALATGAITATGVTVGGVAETATVNKASGTYNSKNVNAATTVTATLVATDFAAGTADLSNYNLPTTVSTVVGGGTISKANLAVAMSNQNKTYDGTTAAAWQRVRSQPRA</sequence>
<evidence type="ECO:0000313" key="2">
    <source>
        <dbReference type="EMBL" id="PVE05399.1"/>
    </source>
</evidence>
<feature type="domain" description="YDG" evidence="1">
    <location>
        <begin position="305"/>
        <end position="389"/>
    </location>
</feature>
<feature type="non-terminal residue" evidence="2">
    <location>
        <position position="1"/>
    </location>
</feature>
<dbReference type="EMBL" id="LFYT02000083">
    <property type="protein sequence ID" value="PVE05399.1"/>
    <property type="molecule type" value="Genomic_DNA"/>
</dbReference>
<dbReference type="InterPro" id="IPR041248">
    <property type="entry name" value="YDG"/>
</dbReference>
<dbReference type="RefSeq" id="WP_240620603.1">
    <property type="nucleotide sequence ID" value="NZ_LFYT02000083.1"/>
</dbReference>
<keyword evidence="3" id="KW-1185">Reference proteome</keyword>
<name>A0A2T7SR01_9BURK</name>
<evidence type="ECO:0000259" key="1">
    <source>
        <dbReference type="Pfam" id="PF18657"/>
    </source>
</evidence>